<keyword evidence="8 15" id="KW-0547">Nucleotide-binding</keyword>
<organism evidence="17 18">
    <name type="scientific">Oxalobacter vibrioformis</name>
    <dbReference type="NCBI Taxonomy" id="933080"/>
    <lineage>
        <taxon>Bacteria</taxon>
        <taxon>Pseudomonadati</taxon>
        <taxon>Pseudomonadota</taxon>
        <taxon>Betaproteobacteria</taxon>
        <taxon>Burkholderiales</taxon>
        <taxon>Oxalobacteraceae</taxon>
        <taxon>Oxalobacter</taxon>
    </lineage>
</organism>
<keyword evidence="4 15" id="KW-0285">Flavoprotein</keyword>
<comment type="catalytic activity">
    <reaction evidence="14 15">
        <text>FMN + ATP + H(+) = FAD + diphosphate</text>
        <dbReference type="Rhea" id="RHEA:17237"/>
        <dbReference type="ChEBI" id="CHEBI:15378"/>
        <dbReference type="ChEBI" id="CHEBI:30616"/>
        <dbReference type="ChEBI" id="CHEBI:33019"/>
        <dbReference type="ChEBI" id="CHEBI:57692"/>
        <dbReference type="ChEBI" id="CHEBI:58210"/>
        <dbReference type="EC" id="2.7.7.2"/>
    </reaction>
</comment>
<evidence type="ECO:0000256" key="14">
    <source>
        <dbReference type="ARBA" id="ARBA00049494"/>
    </source>
</evidence>
<keyword evidence="7 15" id="KW-0548">Nucleotidyltransferase</keyword>
<protein>
    <recommendedName>
        <fullName evidence="15">Riboflavin biosynthesis protein</fullName>
    </recommendedName>
    <domain>
        <recommendedName>
            <fullName evidence="15">Riboflavin kinase</fullName>
            <ecNumber evidence="15">2.7.1.26</ecNumber>
        </recommendedName>
        <alternativeName>
            <fullName evidence="15">Flavokinase</fullName>
        </alternativeName>
    </domain>
    <domain>
        <recommendedName>
            <fullName evidence="15">FMN adenylyltransferase</fullName>
            <ecNumber evidence="15">2.7.7.2</ecNumber>
        </recommendedName>
        <alternativeName>
            <fullName evidence="15">FAD pyrophosphorylase</fullName>
        </alternativeName>
        <alternativeName>
            <fullName evidence="15">FAD synthase</fullName>
        </alternativeName>
    </domain>
</protein>
<keyword evidence="9 15" id="KW-0418">Kinase</keyword>
<evidence type="ECO:0000256" key="6">
    <source>
        <dbReference type="ARBA" id="ARBA00022679"/>
    </source>
</evidence>
<evidence type="ECO:0000256" key="12">
    <source>
        <dbReference type="ARBA" id="ARBA00023268"/>
    </source>
</evidence>
<comment type="catalytic activity">
    <reaction evidence="13 15">
        <text>riboflavin + ATP = FMN + ADP + H(+)</text>
        <dbReference type="Rhea" id="RHEA:14357"/>
        <dbReference type="ChEBI" id="CHEBI:15378"/>
        <dbReference type="ChEBI" id="CHEBI:30616"/>
        <dbReference type="ChEBI" id="CHEBI:57986"/>
        <dbReference type="ChEBI" id="CHEBI:58210"/>
        <dbReference type="ChEBI" id="CHEBI:456216"/>
        <dbReference type="EC" id="2.7.1.26"/>
    </reaction>
</comment>
<dbReference type="GO" id="GO:0006747">
    <property type="term" value="P:FAD biosynthetic process"/>
    <property type="evidence" value="ECO:0007669"/>
    <property type="project" value="UniProtKB-UniRule"/>
</dbReference>
<dbReference type="InterPro" id="IPR002606">
    <property type="entry name" value="Riboflavin_kinase_bac"/>
</dbReference>
<dbReference type="PIRSF" id="PIRSF004491">
    <property type="entry name" value="FAD_Synth"/>
    <property type="match status" value="1"/>
</dbReference>
<dbReference type="GO" id="GO:0009398">
    <property type="term" value="P:FMN biosynthetic process"/>
    <property type="evidence" value="ECO:0007669"/>
    <property type="project" value="UniProtKB-UniRule"/>
</dbReference>
<dbReference type="RefSeq" id="WP_269308323.1">
    <property type="nucleotide sequence ID" value="NZ_CP098242.1"/>
</dbReference>
<dbReference type="GO" id="GO:0005524">
    <property type="term" value="F:ATP binding"/>
    <property type="evidence" value="ECO:0007669"/>
    <property type="project" value="UniProtKB-UniRule"/>
</dbReference>
<dbReference type="KEGG" id="ovb:NB640_08650"/>
<dbReference type="SUPFAM" id="SSF52374">
    <property type="entry name" value="Nucleotidylyl transferase"/>
    <property type="match status" value="1"/>
</dbReference>
<keyword evidence="5 15" id="KW-0288">FMN</keyword>
<dbReference type="Gene3D" id="2.40.30.30">
    <property type="entry name" value="Riboflavin kinase-like"/>
    <property type="match status" value="1"/>
</dbReference>
<name>A0A9E9LW17_9BURK</name>
<dbReference type="InterPro" id="IPR023465">
    <property type="entry name" value="Riboflavin_kinase_dom_sf"/>
</dbReference>
<feature type="domain" description="Riboflavin kinase" evidence="16">
    <location>
        <begin position="187"/>
        <end position="312"/>
    </location>
</feature>
<keyword evidence="11 15" id="KW-0067">ATP-binding</keyword>
<dbReference type="InterPro" id="IPR015865">
    <property type="entry name" value="Riboflavin_kinase_bac/euk"/>
</dbReference>
<dbReference type="Pfam" id="PF06574">
    <property type="entry name" value="FAD_syn"/>
    <property type="match status" value="1"/>
</dbReference>
<dbReference type="SMART" id="SM00904">
    <property type="entry name" value="Flavokinase"/>
    <property type="match status" value="1"/>
</dbReference>
<evidence type="ECO:0000256" key="13">
    <source>
        <dbReference type="ARBA" id="ARBA00047880"/>
    </source>
</evidence>
<dbReference type="NCBIfam" id="TIGR00083">
    <property type="entry name" value="ribF"/>
    <property type="match status" value="1"/>
</dbReference>
<dbReference type="PANTHER" id="PTHR22749">
    <property type="entry name" value="RIBOFLAVIN KINASE/FMN ADENYLYLTRANSFERASE"/>
    <property type="match status" value="1"/>
</dbReference>
<dbReference type="FunFam" id="3.40.50.620:FF:000021">
    <property type="entry name" value="Riboflavin biosynthesis protein"/>
    <property type="match status" value="1"/>
</dbReference>
<evidence type="ECO:0000256" key="8">
    <source>
        <dbReference type="ARBA" id="ARBA00022741"/>
    </source>
</evidence>
<evidence type="ECO:0000256" key="15">
    <source>
        <dbReference type="PIRNR" id="PIRNR004491"/>
    </source>
</evidence>
<comment type="pathway">
    <text evidence="3 15">Cofactor biosynthesis; FMN biosynthesis; FMN from riboflavin (ATP route): step 1/1.</text>
</comment>
<dbReference type="AlphaFoldDB" id="A0A9E9LW17"/>
<dbReference type="CDD" id="cd02064">
    <property type="entry name" value="FAD_synthetase_N"/>
    <property type="match status" value="1"/>
</dbReference>
<sequence>MNIFRGLPADAFAHPCALAIGNFDGVHRGHRALLDHVRQAAKQRGLMSAVLTFTPHPRQYFALKAGKPDEAPTTISSLRSKLKALSAACIDRTILLRFDDALAGLTPEAFIETILLKGLNVKWLVVGEAFRFARNREGTTEDLIRAGKKYGFEVEVMPTVTDKNSRISSSAVRDALKHNDFTLAEKLLGMPYHISGHVVHGDKRGHSLGFPTANLPMRRFNPILSGVYITRVHGLAEHPLPAVSMIGTRPTVDETPRIVLETHLLDYGENCYGRLIHVEFLKKLRDNRKFPGLPALIKAIGTDVNTARAFFDDPGNMAMLSQKSRESLIK</sequence>
<keyword evidence="12" id="KW-0511">Multifunctional enzyme</keyword>
<dbReference type="NCBIfam" id="NF004159">
    <property type="entry name" value="PRK05627.1-2"/>
    <property type="match status" value="1"/>
</dbReference>
<evidence type="ECO:0000313" key="18">
    <source>
        <dbReference type="Proteomes" id="UP001156215"/>
    </source>
</evidence>
<dbReference type="Pfam" id="PF01687">
    <property type="entry name" value="Flavokinase"/>
    <property type="match status" value="1"/>
</dbReference>
<keyword evidence="18" id="KW-1185">Reference proteome</keyword>
<evidence type="ECO:0000256" key="10">
    <source>
        <dbReference type="ARBA" id="ARBA00022827"/>
    </source>
</evidence>
<keyword evidence="6 15" id="KW-0808">Transferase</keyword>
<dbReference type="GO" id="GO:0008531">
    <property type="term" value="F:riboflavin kinase activity"/>
    <property type="evidence" value="ECO:0007669"/>
    <property type="project" value="UniProtKB-UniRule"/>
</dbReference>
<dbReference type="InterPro" id="IPR015864">
    <property type="entry name" value="FAD_synthase"/>
</dbReference>
<dbReference type="EC" id="2.7.7.2" evidence="15"/>
<comment type="function">
    <text evidence="1">Catalyzes the phosphorylation of riboflavin to FMN followed by the adenylation of FMN to FAD.</text>
</comment>
<accession>A0A9E9LW17</accession>
<evidence type="ECO:0000313" key="17">
    <source>
        <dbReference type="EMBL" id="WAW09326.1"/>
    </source>
</evidence>
<dbReference type="InterPro" id="IPR014729">
    <property type="entry name" value="Rossmann-like_a/b/a_fold"/>
</dbReference>
<dbReference type="Proteomes" id="UP001156215">
    <property type="component" value="Chromosome"/>
</dbReference>
<dbReference type="NCBIfam" id="NF004163">
    <property type="entry name" value="PRK05627.1-6"/>
    <property type="match status" value="1"/>
</dbReference>
<dbReference type="SUPFAM" id="SSF82114">
    <property type="entry name" value="Riboflavin kinase-like"/>
    <property type="match status" value="1"/>
</dbReference>
<dbReference type="GO" id="GO:0009231">
    <property type="term" value="P:riboflavin biosynthetic process"/>
    <property type="evidence" value="ECO:0007669"/>
    <property type="project" value="InterPro"/>
</dbReference>
<reference evidence="17" key="1">
    <citation type="journal article" date="2022" name="Front. Microbiol.">
        <title>New perspectives on an old grouping: The genomic and phenotypic variability of Oxalobacter formigenes and the implications for calcium oxalate stone prevention.</title>
        <authorList>
            <person name="Chmiel J.A."/>
            <person name="Carr C."/>
            <person name="Stuivenberg G.A."/>
            <person name="Venema R."/>
            <person name="Chanyi R.M."/>
            <person name="Al K.F."/>
            <person name="Giguere D."/>
            <person name="Say H."/>
            <person name="Akouris P.P."/>
            <person name="Dominguez Romero S.A."/>
            <person name="Kwong A."/>
            <person name="Tai V."/>
            <person name="Koval S.F."/>
            <person name="Razvi H."/>
            <person name="Bjazevic J."/>
            <person name="Burton J.P."/>
        </authorList>
    </citation>
    <scope>NUCLEOTIDE SEQUENCE</scope>
    <source>
        <strain evidence="17">WoOx3</strain>
    </source>
</reference>
<proteinExistence type="inferred from homology"/>
<dbReference type="InterPro" id="IPR023468">
    <property type="entry name" value="Riboflavin_kinase"/>
</dbReference>
<evidence type="ECO:0000256" key="2">
    <source>
        <dbReference type="ARBA" id="ARBA00004726"/>
    </source>
</evidence>
<evidence type="ECO:0000256" key="7">
    <source>
        <dbReference type="ARBA" id="ARBA00022695"/>
    </source>
</evidence>
<comment type="pathway">
    <text evidence="2 15">Cofactor biosynthesis; FAD biosynthesis; FAD from FMN: step 1/1.</text>
</comment>
<dbReference type="Gene3D" id="3.40.50.620">
    <property type="entry name" value="HUPs"/>
    <property type="match status" value="1"/>
</dbReference>
<evidence type="ECO:0000256" key="1">
    <source>
        <dbReference type="ARBA" id="ARBA00002121"/>
    </source>
</evidence>
<evidence type="ECO:0000256" key="4">
    <source>
        <dbReference type="ARBA" id="ARBA00022630"/>
    </source>
</evidence>
<evidence type="ECO:0000259" key="16">
    <source>
        <dbReference type="SMART" id="SM00904"/>
    </source>
</evidence>
<evidence type="ECO:0000256" key="3">
    <source>
        <dbReference type="ARBA" id="ARBA00005201"/>
    </source>
</evidence>
<dbReference type="GO" id="GO:0003919">
    <property type="term" value="F:FMN adenylyltransferase activity"/>
    <property type="evidence" value="ECO:0007669"/>
    <property type="project" value="UniProtKB-UniRule"/>
</dbReference>
<keyword evidence="10 15" id="KW-0274">FAD</keyword>
<dbReference type="PANTHER" id="PTHR22749:SF6">
    <property type="entry name" value="RIBOFLAVIN KINASE"/>
    <property type="match status" value="1"/>
</dbReference>
<evidence type="ECO:0000256" key="5">
    <source>
        <dbReference type="ARBA" id="ARBA00022643"/>
    </source>
</evidence>
<dbReference type="EC" id="2.7.1.26" evidence="15"/>
<gene>
    <name evidence="17" type="ORF">NB640_08650</name>
</gene>
<comment type="similarity">
    <text evidence="15">Belongs to the ribF family.</text>
</comment>
<evidence type="ECO:0000256" key="11">
    <source>
        <dbReference type="ARBA" id="ARBA00022840"/>
    </source>
</evidence>
<dbReference type="EMBL" id="CP098242">
    <property type="protein sequence ID" value="WAW09326.1"/>
    <property type="molecule type" value="Genomic_DNA"/>
</dbReference>
<evidence type="ECO:0000256" key="9">
    <source>
        <dbReference type="ARBA" id="ARBA00022777"/>
    </source>
</evidence>